<dbReference type="SMR" id="A0A067DXK6"/>
<dbReference type="GO" id="GO:0006355">
    <property type="term" value="P:regulation of DNA-templated transcription"/>
    <property type="evidence" value="ECO:0007669"/>
    <property type="project" value="InterPro"/>
</dbReference>
<dbReference type="InterPro" id="IPR003441">
    <property type="entry name" value="NAC-dom"/>
</dbReference>
<comment type="subcellular location">
    <subcellularLocation>
        <location evidence="1">Nucleus</location>
    </subcellularLocation>
</comment>
<evidence type="ECO:0000313" key="8">
    <source>
        <dbReference type="EMBL" id="KDO47583.1"/>
    </source>
</evidence>
<dbReference type="FunFam" id="2.170.150.80:FF:000002">
    <property type="entry name" value="Nac domain-containing protein 86"/>
    <property type="match status" value="1"/>
</dbReference>
<dbReference type="PROSITE" id="PS51005">
    <property type="entry name" value="NAC"/>
    <property type="match status" value="1"/>
</dbReference>
<evidence type="ECO:0000256" key="1">
    <source>
        <dbReference type="ARBA" id="ARBA00004123"/>
    </source>
</evidence>
<keyword evidence="4" id="KW-0804">Transcription</keyword>
<gene>
    <name evidence="8" type="ORF">CISIN_1g007598mg</name>
</gene>
<organism evidence="8 9">
    <name type="scientific">Citrus sinensis</name>
    <name type="common">Sweet orange</name>
    <name type="synonym">Citrus aurantium var. sinensis</name>
    <dbReference type="NCBI Taxonomy" id="2711"/>
    <lineage>
        <taxon>Eukaryota</taxon>
        <taxon>Viridiplantae</taxon>
        <taxon>Streptophyta</taxon>
        <taxon>Embryophyta</taxon>
        <taxon>Tracheophyta</taxon>
        <taxon>Spermatophyta</taxon>
        <taxon>Magnoliopsida</taxon>
        <taxon>eudicotyledons</taxon>
        <taxon>Gunneridae</taxon>
        <taxon>Pentapetalae</taxon>
        <taxon>rosids</taxon>
        <taxon>malvids</taxon>
        <taxon>Sapindales</taxon>
        <taxon>Rutaceae</taxon>
        <taxon>Aurantioideae</taxon>
        <taxon>Citrus</taxon>
    </lineage>
</organism>
<dbReference type="STRING" id="2711.A0A067DXK6"/>
<sequence>MGREFASTSLAPGFRFHPTDEELVRYYLKRKVCHRSLRFNPICVTDIYKSEPWDLPDKSSLKTRDKEWYFFSMLDKKYGNGSRTNRATEKGYWKTTGKDRPVHHNTRTVGMKKTLVYHMGRAPHGERTNWVMHEYRLTDDDLEKAGVAQVRSWRTLFGICVFICIVLVFDQLSLSLFFFLVFLQLVEIDWLLVVLGKDTFVLCRIFQKSGSGPKNGEQYGAPFIEEEWEDDEAVDAALVPGHDVVADELVVSDDAYFETNDLDQNIDVANQSENAPRHLNFYHGESSNHVEHSRDLSPDNQKPMIGVGATQHNSELMDARPVKDEYIDSSNGVNAGGVNYFLNEPYLDATDNPQFSDGLYLEANDLSSTVEADSQGFDMVEEYLNFFDANDDNSEYLTFDASEILGSGDNNSDQVPLTTEVTEVTDQMSMAGQHQVEVHGNDVASTSEQKPDIVKSESDVKYPFLKQASQMLGNVAAAPAFASEFPTKDAALRLNSLAHPSSSVHVTAGMIRIRNITLSGSGLDWSVGKNGDMNIVFSFDLSQNVISPSPTSFEPAGNIFSGKTGSVVFRSLWLLLFLWIIILSVGFKIGACVSAK</sequence>
<dbReference type="GO" id="GO:0005634">
    <property type="term" value="C:nucleus"/>
    <property type="evidence" value="ECO:0007669"/>
    <property type="project" value="UniProtKB-SubCell"/>
</dbReference>
<proteinExistence type="predicted"/>
<keyword evidence="6" id="KW-0812">Transmembrane</keyword>
<evidence type="ECO:0000259" key="7">
    <source>
        <dbReference type="PROSITE" id="PS51005"/>
    </source>
</evidence>
<evidence type="ECO:0000256" key="2">
    <source>
        <dbReference type="ARBA" id="ARBA00023015"/>
    </source>
</evidence>
<keyword evidence="6" id="KW-0472">Membrane</keyword>
<dbReference type="Gene3D" id="2.170.150.80">
    <property type="entry name" value="NAC domain"/>
    <property type="match status" value="1"/>
</dbReference>
<reference evidence="8 9" key="1">
    <citation type="submission" date="2014-04" db="EMBL/GenBank/DDBJ databases">
        <authorList>
            <consortium name="International Citrus Genome Consortium"/>
            <person name="Gmitter F."/>
            <person name="Chen C."/>
            <person name="Farmerie W."/>
            <person name="Harkins T."/>
            <person name="Desany B."/>
            <person name="Mohiuddin M."/>
            <person name="Kodira C."/>
            <person name="Borodovsky M."/>
            <person name="Lomsadze A."/>
            <person name="Burns P."/>
            <person name="Jenkins J."/>
            <person name="Prochnik S."/>
            <person name="Shu S."/>
            <person name="Chapman J."/>
            <person name="Pitluck S."/>
            <person name="Schmutz J."/>
            <person name="Rokhsar D."/>
        </authorList>
    </citation>
    <scope>NUCLEOTIDE SEQUENCE</scope>
</reference>
<evidence type="ECO:0000256" key="5">
    <source>
        <dbReference type="ARBA" id="ARBA00023242"/>
    </source>
</evidence>
<dbReference type="Pfam" id="PF02365">
    <property type="entry name" value="NAM"/>
    <property type="match status" value="1"/>
</dbReference>
<evidence type="ECO:0000313" key="9">
    <source>
        <dbReference type="Proteomes" id="UP000027120"/>
    </source>
</evidence>
<dbReference type="EMBL" id="KK785172">
    <property type="protein sequence ID" value="KDO47583.1"/>
    <property type="molecule type" value="Genomic_DNA"/>
</dbReference>
<evidence type="ECO:0000256" key="6">
    <source>
        <dbReference type="SAM" id="Phobius"/>
    </source>
</evidence>
<keyword evidence="5" id="KW-0539">Nucleus</keyword>
<evidence type="ECO:0000256" key="3">
    <source>
        <dbReference type="ARBA" id="ARBA00023125"/>
    </source>
</evidence>
<name>A0A067DXK6_CITSI</name>
<keyword evidence="3" id="KW-0238">DNA-binding</keyword>
<protein>
    <recommendedName>
        <fullName evidence="7">NAC domain-containing protein</fullName>
    </recommendedName>
</protein>
<keyword evidence="6" id="KW-1133">Transmembrane helix</keyword>
<dbReference type="GO" id="GO:0003677">
    <property type="term" value="F:DNA binding"/>
    <property type="evidence" value="ECO:0007669"/>
    <property type="project" value="UniProtKB-KW"/>
</dbReference>
<dbReference type="AlphaFoldDB" id="A0A067DXK6"/>
<dbReference type="InterPro" id="IPR036093">
    <property type="entry name" value="NAC_dom_sf"/>
</dbReference>
<dbReference type="PANTHER" id="PTHR31744:SF210">
    <property type="entry name" value="NAC DOMAIN-CONTAINING PROTEIN 86-LIKE"/>
    <property type="match status" value="1"/>
</dbReference>
<evidence type="ECO:0000256" key="4">
    <source>
        <dbReference type="ARBA" id="ARBA00023163"/>
    </source>
</evidence>
<dbReference type="SUPFAM" id="SSF101941">
    <property type="entry name" value="NAC domain"/>
    <property type="match status" value="1"/>
</dbReference>
<feature type="transmembrane region" description="Helical" evidence="6">
    <location>
        <begin position="152"/>
        <end position="169"/>
    </location>
</feature>
<keyword evidence="9" id="KW-1185">Reference proteome</keyword>
<feature type="domain" description="NAC" evidence="7">
    <location>
        <begin position="10"/>
        <end position="208"/>
    </location>
</feature>
<dbReference type="Proteomes" id="UP000027120">
    <property type="component" value="Unassembled WGS sequence"/>
</dbReference>
<dbReference type="PANTHER" id="PTHR31744">
    <property type="entry name" value="PROTEIN CUP-SHAPED COTYLEDON 2-RELATED"/>
    <property type="match status" value="1"/>
</dbReference>
<accession>A0A067DXK6</accession>
<keyword evidence="2" id="KW-0805">Transcription regulation</keyword>
<feature type="transmembrane region" description="Helical" evidence="6">
    <location>
        <begin position="572"/>
        <end position="591"/>
    </location>
</feature>